<evidence type="ECO:0000256" key="1">
    <source>
        <dbReference type="SAM" id="Phobius"/>
    </source>
</evidence>
<keyword evidence="3" id="KW-1185">Reference proteome</keyword>
<evidence type="ECO:0000313" key="2">
    <source>
        <dbReference type="EMBL" id="MFD2547073.1"/>
    </source>
</evidence>
<protein>
    <submittedName>
        <fullName evidence="2">DUF3267 domain-containing protein</fullName>
    </submittedName>
</protein>
<dbReference type="Proteomes" id="UP001597545">
    <property type="component" value="Unassembled WGS sequence"/>
</dbReference>
<comment type="caution">
    <text evidence="2">The sequence shown here is derived from an EMBL/GenBank/DDBJ whole genome shotgun (WGS) entry which is preliminary data.</text>
</comment>
<keyword evidence="1" id="KW-1133">Transmembrane helix</keyword>
<organism evidence="2 3">
    <name type="scientific">Sphingobacterium suaedae</name>
    <dbReference type="NCBI Taxonomy" id="1686402"/>
    <lineage>
        <taxon>Bacteria</taxon>
        <taxon>Pseudomonadati</taxon>
        <taxon>Bacteroidota</taxon>
        <taxon>Sphingobacteriia</taxon>
        <taxon>Sphingobacteriales</taxon>
        <taxon>Sphingobacteriaceae</taxon>
        <taxon>Sphingobacterium</taxon>
    </lineage>
</organism>
<feature type="transmembrane region" description="Helical" evidence="1">
    <location>
        <begin position="21"/>
        <end position="41"/>
    </location>
</feature>
<accession>A0ABW5KF64</accession>
<dbReference type="InterPro" id="IPR021683">
    <property type="entry name" value="DUF3267"/>
</dbReference>
<keyword evidence="1" id="KW-0472">Membrane</keyword>
<feature type="transmembrane region" description="Helical" evidence="1">
    <location>
        <begin position="61"/>
        <end position="89"/>
    </location>
</feature>
<reference evidence="3" key="1">
    <citation type="journal article" date="2019" name="Int. J. Syst. Evol. Microbiol.">
        <title>The Global Catalogue of Microorganisms (GCM) 10K type strain sequencing project: providing services to taxonomists for standard genome sequencing and annotation.</title>
        <authorList>
            <consortium name="The Broad Institute Genomics Platform"/>
            <consortium name="The Broad Institute Genome Sequencing Center for Infectious Disease"/>
            <person name="Wu L."/>
            <person name="Ma J."/>
        </authorList>
    </citation>
    <scope>NUCLEOTIDE SEQUENCE [LARGE SCALE GENOMIC DNA]</scope>
    <source>
        <strain evidence="3">KCTC 42662</strain>
    </source>
</reference>
<feature type="transmembrane region" description="Helical" evidence="1">
    <location>
        <begin position="147"/>
        <end position="166"/>
    </location>
</feature>
<feature type="transmembrane region" description="Helical" evidence="1">
    <location>
        <begin position="121"/>
        <end position="141"/>
    </location>
</feature>
<evidence type="ECO:0000313" key="3">
    <source>
        <dbReference type="Proteomes" id="UP001597545"/>
    </source>
</evidence>
<keyword evidence="1" id="KW-0812">Transmembrane</keyword>
<dbReference type="Pfam" id="PF11667">
    <property type="entry name" value="DUF3267"/>
    <property type="match status" value="1"/>
</dbReference>
<dbReference type="RefSeq" id="WP_380901475.1">
    <property type="nucleotide sequence ID" value="NZ_JBHUEG010000007.1"/>
</dbReference>
<name>A0ABW5KF64_9SPHI</name>
<gene>
    <name evidence="2" type="ORF">ACFSR5_05360</name>
</gene>
<sequence length="195" mass="22375">MFEQYDKQEKRTIDLARANRVGCLLYVPIFLFYMLPFYFFWPEKLRRDHIIGLMAADTNPGLVLLSVVCLLVAGIILHEFIHGTIWALFARGGWKAIRFGVRWRYMTPYCHCQEPLTVGQYSLGAIMPFLILGLLPGVISWVLGDLLWLGFATFFSVAATGDFMVIDLMRKESRDTLVLDHPSEAGYYVGVRKEK</sequence>
<dbReference type="EMBL" id="JBHULR010000003">
    <property type="protein sequence ID" value="MFD2547073.1"/>
    <property type="molecule type" value="Genomic_DNA"/>
</dbReference>
<proteinExistence type="predicted"/>